<gene>
    <name evidence="1" type="ORF">GSI_09484</name>
</gene>
<organism evidence="1 2">
    <name type="scientific">Ganoderma sinense ZZ0214-1</name>
    <dbReference type="NCBI Taxonomy" id="1077348"/>
    <lineage>
        <taxon>Eukaryota</taxon>
        <taxon>Fungi</taxon>
        <taxon>Dikarya</taxon>
        <taxon>Basidiomycota</taxon>
        <taxon>Agaricomycotina</taxon>
        <taxon>Agaricomycetes</taxon>
        <taxon>Polyporales</taxon>
        <taxon>Polyporaceae</taxon>
        <taxon>Ganoderma</taxon>
    </lineage>
</organism>
<proteinExistence type="predicted"/>
<keyword evidence="2" id="KW-1185">Reference proteome</keyword>
<reference evidence="1 2" key="1">
    <citation type="journal article" date="2015" name="Sci. Rep.">
        <title>Chromosome-level genome map provides insights into diverse defense mechanisms in the medicinal fungus Ganoderma sinense.</title>
        <authorList>
            <person name="Zhu Y."/>
            <person name="Xu J."/>
            <person name="Sun C."/>
            <person name="Zhou S."/>
            <person name="Xu H."/>
            <person name="Nelson D.R."/>
            <person name="Qian J."/>
            <person name="Song J."/>
            <person name="Luo H."/>
            <person name="Xiang L."/>
            <person name="Li Y."/>
            <person name="Xu Z."/>
            <person name="Ji A."/>
            <person name="Wang L."/>
            <person name="Lu S."/>
            <person name="Hayward A."/>
            <person name="Sun W."/>
            <person name="Li X."/>
            <person name="Schwartz D.C."/>
            <person name="Wang Y."/>
            <person name="Chen S."/>
        </authorList>
    </citation>
    <scope>NUCLEOTIDE SEQUENCE [LARGE SCALE GENOMIC DNA]</scope>
    <source>
        <strain evidence="1 2">ZZ0214-1</strain>
    </source>
</reference>
<protein>
    <recommendedName>
        <fullName evidence="3">F-box domain-containing protein</fullName>
    </recommendedName>
</protein>
<dbReference type="AlphaFoldDB" id="A0A2G8S3H3"/>
<accession>A0A2G8S3H3</accession>
<evidence type="ECO:0008006" key="3">
    <source>
        <dbReference type="Google" id="ProtNLM"/>
    </source>
</evidence>
<evidence type="ECO:0000313" key="2">
    <source>
        <dbReference type="Proteomes" id="UP000230002"/>
    </source>
</evidence>
<dbReference type="EMBL" id="AYKW01000024">
    <property type="protein sequence ID" value="PIL28333.1"/>
    <property type="molecule type" value="Genomic_DNA"/>
</dbReference>
<sequence>MTSLGNILDELNTDVLLQVFDYLQPKGGLIPLSMTCWGVRNATIPIIFSRCRIKIKKPLNEDCFIPRSLWSYVR</sequence>
<evidence type="ECO:0000313" key="1">
    <source>
        <dbReference type="EMBL" id="PIL28333.1"/>
    </source>
</evidence>
<dbReference type="OrthoDB" id="2750120at2759"/>
<dbReference type="Proteomes" id="UP000230002">
    <property type="component" value="Unassembled WGS sequence"/>
</dbReference>
<comment type="caution">
    <text evidence="1">The sequence shown here is derived from an EMBL/GenBank/DDBJ whole genome shotgun (WGS) entry which is preliminary data.</text>
</comment>
<name>A0A2G8S3H3_9APHY</name>